<comment type="caution">
    <text evidence="2">The sequence shown here is derived from an EMBL/GenBank/DDBJ whole genome shotgun (WGS) entry which is preliminary data.</text>
</comment>
<keyword evidence="1" id="KW-0472">Membrane</keyword>
<feature type="transmembrane region" description="Helical" evidence="1">
    <location>
        <begin position="142"/>
        <end position="165"/>
    </location>
</feature>
<evidence type="ECO:0000256" key="1">
    <source>
        <dbReference type="SAM" id="Phobius"/>
    </source>
</evidence>
<protein>
    <submittedName>
        <fullName evidence="2">DUF2306 domain-containing protein</fullName>
    </submittedName>
</protein>
<keyword evidence="1" id="KW-0812">Transmembrane</keyword>
<gene>
    <name evidence="2" type="ORF">JF922_10245</name>
</gene>
<feature type="transmembrane region" description="Helical" evidence="1">
    <location>
        <begin position="109"/>
        <end position="130"/>
    </location>
</feature>
<feature type="transmembrane region" description="Helical" evidence="1">
    <location>
        <begin position="78"/>
        <end position="97"/>
    </location>
</feature>
<proteinExistence type="predicted"/>
<dbReference type="Pfam" id="PF10067">
    <property type="entry name" value="DUF2306"/>
    <property type="match status" value="1"/>
</dbReference>
<sequence length="220" mass="23606">MRKAAWITMTGLALSTALAALRYFSLNPIVFIPGQKVAYLANLGPLLLHVSGGTLAIAVGPFQLLTGLRRQHPRLHRLLGRLYLAGVLATAVGGLLLARIAMGGPLAKLGFAALALVLLTTTTAAFVSILRGRVAAHRAWVIRSYAVIFTAVTFRAWLGVLTSLGLPFDQVYAVGAWTAWMINLLAAETLLRMGRARWHQPVPAVTAAGGFLQDVVHRRV</sequence>
<keyword evidence="1" id="KW-1133">Transmembrane helix</keyword>
<dbReference type="Proteomes" id="UP000612893">
    <property type="component" value="Unassembled WGS sequence"/>
</dbReference>
<name>A0A934K4U6_9BACT</name>
<feature type="transmembrane region" description="Helical" evidence="1">
    <location>
        <begin position="43"/>
        <end position="66"/>
    </location>
</feature>
<evidence type="ECO:0000313" key="3">
    <source>
        <dbReference type="Proteomes" id="UP000612893"/>
    </source>
</evidence>
<dbReference type="EMBL" id="JAEKNR010000110">
    <property type="protein sequence ID" value="MBJ7598450.1"/>
    <property type="molecule type" value="Genomic_DNA"/>
</dbReference>
<feature type="transmembrane region" description="Helical" evidence="1">
    <location>
        <begin position="171"/>
        <end position="191"/>
    </location>
</feature>
<keyword evidence="3" id="KW-1185">Reference proteome</keyword>
<reference evidence="2" key="1">
    <citation type="submission" date="2020-10" db="EMBL/GenBank/DDBJ databases">
        <title>Ca. Dormibacterota MAGs.</title>
        <authorList>
            <person name="Montgomery K."/>
        </authorList>
    </citation>
    <scope>NUCLEOTIDE SEQUENCE [LARGE SCALE GENOMIC DNA]</scope>
    <source>
        <strain evidence="2">SC8812_S17_10</strain>
    </source>
</reference>
<organism evidence="2 3">
    <name type="scientific">Candidatus Nephthysia bennettiae</name>
    <dbReference type="NCBI Taxonomy" id="3127016"/>
    <lineage>
        <taxon>Bacteria</taxon>
        <taxon>Bacillati</taxon>
        <taxon>Candidatus Dormiibacterota</taxon>
        <taxon>Candidatus Dormibacteria</taxon>
        <taxon>Candidatus Dormibacterales</taxon>
        <taxon>Candidatus Dormibacteraceae</taxon>
        <taxon>Candidatus Nephthysia</taxon>
    </lineage>
</organism>
<dbReference type="InterPro" id="IPR018750">
    <property type="entry name" value="DUF2306_membrane"/>
</dbReference>
<evidence type="ECO:0000313" key="2">
    <source>
        <dbReference type="EMBL" id="MBJ7598450.1"/>
    </source>
</evidence>
<dbReference type="RefSeq" id="WP_338201462.1">
    <property type="nucleotide sequence ID" value="NZ_JAEKNR010000110.1"/>
</dbReference>
<dbReference type="AlphaFoldDB" id="A0A934K4U6"/>
<accession>A0A934K4U6</accession>